<sequence length="649" mass="66878">MSEGRLGMASGVRQRGVRSQGVGAAFVWLILAALLFGWMAPAARAADEFLDPDVAFKVSASETPGAVVLHFDVAKGYYLYRERMAFAVGSGLAQLGAPQFPKGEVKHDETFGKDMEVYHEPIDVRLPVTGIVAPFTLNVTMQGCAEKGICYPPMEKPLKISAAVGAKASSSAGGAAMSVAPAGVMTAAPAAGARDGTRAIGADAGGWLAARDDFGQLERVLAGGNFMTALAIFFGLGVLLAFTPCVLPMVPILSSIVVGQGAGRGRAVGLSVAYVLGMAVVNTAIGVAAGLLGQGLTAALQAPWVLVLFALLMVALSLSMFGFYELQLPAALRERIDDAARRQASGQWVGAAVMGVLSGLIVSPCVTAPLAAALAFIAKTGDAVFGGATLFALSLGMGVPLVIVAAGEGALLPKAGAWMEGVKRFFGVVLLGVALWIVRPLVSTPVLLLGWGVLLLVCASFLRVFDSLPDGASGFRRLLKGLGVVVAMLGAVALVGAASGARDPLQPLAGLTGSVAGAGAQAASDTHALPVTRVRDLADLERQVAAAGKPVMFDFYADWCISCKEMERFTFTDPRVRARLGQMLILQADVTANSADDQALLKRFGLFGPPGIIFFDASGKEVAGGRVIGFQSADQFLRSLDKALGAAAT</sequence>
<evidence type="ECO:0000256" key="9">
    <source>
        <dbReference type="ARBA" id="ARBA00022982"/>
    </source>
</evidence>
<keyword evidence="9 18" id="KW-0249">Electron transport</keyword>
<dbReference type="EMBL" id="CABPRZ010000028">
    <property type="protein sequence ID" value="VVE53300.1"/>
    <property type="molecule type" value="Genomic_DNA"/>
</dbReference>
<evidence type="ECO:0000256" key="15">
    <source>
        <dbReference type="ARBA" id="ARBA00023284"/>
    </source>
</evidence>
<keyword evidence="6 18" id="KW-0812">Transmembrane</keyword>
<evidence type="ECO:0000313" key="21">
    <source>
        <dbReference type="Proteomes" id="UP000414233"/>
    </source>
</evidence>
<dbReference type="RefSeq" id="WP_224788942.1">
    <property type="nucleotide sequence ID" value="NZ_CABPRZ010000028.1"/>
</dbReference>
<dbReference type="Proteomes" id="UP000414233">
    <property type="component" value="Unassembled WGS sequence"/>
</dbReference>
<evidence type="ECO:0000313" key="20">
    <source>
        <dbReference type="EMBL" id="VVE53300.1"/>
    </source>
</evidence>
<dbReference type="SUPFAM" id="SSF52833">
    <property type="entry name" value="Thioredoxin-like"/>
    <property type="match status" value="1"/>
</dbReference>
<keyword evidence="3 18" id="KW-0813">Transport</keyword>
<evidence type="ECO:0000256" key="11">
    <source>
        <dbReference type="ARBA" id="ARBA00023002"/>
    </source>
</evidence>
<keyword evidence="13 18" id="KW-0472">Membrane</keyword>
<feature type="transmembrane region" description="Helical" evidence="18">
    <location>
        <begin position="304"/>
        <end position="327"/>
    </location>
</feature>
<feature type="transmembrane region" description="Helical" evidence="18">
    <location>
        <begin position="226"/>
        <end position="247"/>
    </location>
</feature>
<feature type="disulfide bond" description="Redox-active" evidence="18">
    <location>
        <begin position="144"/>
        <end position="150"/>
    </location>
</feature>
<keyword evidence="5 18" id="KW-0997">Cell inner membrane</keyword>
<dbReference type="GO" id="GO:0017004">
    <property type="term" value="P:cytochrome complex assembly"/>
    <property type="evidence" value="ECO:0007669"/>
    <property type="project" value="UniProtKB-UniRule"/>
</dbReference>
<feature type="transmembrane region" description="Helical" evidence="18">
    <location>
        <begin position="448"/>
        <end position="466"/>
    </location>
</feature>
<organism evidence="20 21">
    <name type="scientific">Pandoraea terrae</name>
    <dbReference type="NCBI Taxonomy" id="1537710"/>
    <lineage>
        <taxon>Bacteria</taxon>
        <taxon>Pseudomonadati</taxon>
        <taxon>Pseudomonadota</taxon>
        <taxon>Betaproteobacteria</taxon>
        <taxon>Burkholderiales</taxon>
        <taxon>Burkholderiaceae</taxon>
        <taxon>Pandoraea</taxon>
    </lineage>
</organism>
<dbReference type="CDD" id="cd02953">
    <property type="entry name" value="DsbDgamma"/>
    <property type="match status" value="1"/>
</dbReference>
<feature type="transmembrane region" description="Helical" evidence="18">
    <location>
        <begin position="348"/>
        <end position="377"/>
    </location>
</feature>
<comment type="caution">
    <text evidence="18">Lacks conserved residue(s) required for the propagation of feature annotation.</text>
</comment>
<dbReference type="Pfam" id="PF02683">
    <property type="entry name" value="DsbD_TM"/>
    <property type="match status" value="1"/>
</dbReference>
<keyword evidence="4 18" id="KW-1003">Cell membrane</keyword>
<dbReference type="GO" id="GO:0005886">
    <property type="term" value="C:plasma membrane"/>
    <property type="evidence" value="ECO:0007669"/>
    <property type="project" value="UniProtKB-SubCell"/>
</dbReference>
<evidence type="ECO:0000256" key="5">
    <source>
        <dbReference type="ARBA" id="ARBA00022519"/>
    </source>
</evidence>
<evidence type="ECO:0000256" key="3">
    <source>
        <dbReference type="ARBA" id="ARBA00022448"/>
    </source>
</evidence>
<proteinExistence type="inferred from homology"/>
<keyword evidence="7" id="KW-0732">Signal</keyword>
<keyword evidence="12 18" id="KW-0520">NAD</keyword>
<evidence type="ECO:0000256" key="6">
    <source>
        <dbReference type="ARBA" id="ARBA00022692"/>
    </source>
</evidence>
<keyword evidence="10 18" id="KW-1133">Transmembrane helix</keyword>
<keyword evidence="11 18" id="KW-0560">Oxidoreductase</keyword>
<reference evidence="20 21" key="1">
    <citation type="submission" date="2019-08" db="EMBL/GenBank/DDBJ databases">
        <authorList>
            <person name="Peeters C."/>
        </authorList>
    </citation>
    <scope>NUCLEOTIDE SEQUENCE [LARGE SCALE GENOMIC DNA]</scope>
    <source>
        <strain evidence="20 21">LMG 30175</strain>
    </source>
</reference>
<keyword evidence="8 18" id="KW-0201">Cytochrome c-type biogenesis</keyword>
<evidence type="ECO:0000256" key="8">
    <source>
        <dbReference type="ARBA" id="ARBA00022748"/>
    </source>
</evidence>
<evidence type="ECO:0000256" key="13">
    <source>
        <dbReference type="ARBA" id="ARBA00023136"/>
    </source>
</evidence>
<comment type="similarity">
    <text evidence="2 18">Belongs to the thioredoxin family. DsbD subfamily.</text>
</comment>
<evidence type="ECO:0000256" key="10">
    <source>
        <dbReference type="ARBA" id="ARBA00022989"/>
    </source>
</evidence>
<dbReference type="GO" id="GO:0009055">
    <property type="term" value="F:electron transfer activity"/>
    <property type="evidence" value="ECO:0007669"/>
    <property type="project" value="UniProtKB-UniRule"/>
</dbReference>
<evidence type="ECO:0000256" key="14">
    <source>
        <dbReference type="ARBA" id="ARBA00023157"/>
    </source>
</evidence>
<gene>
    <name evidence="20" type="primary">dsbD_1</name>
    <name evidence="18" type="synonym">dsbD</name>
    <name evidence="20" type="ORF">PTE30175_04741</name>
</gene>
<dbReference type="PROSITE" id="PS51352">
    <property type="entry name" value="THIOREDOXIN_2"/>
    <property type="match status" value="1"/>
</dbReference>
<dbReference type="InterPro" id="IPR013766">
    <property type="entry name" value="Thioredoxin_domain"/>
</dbReference>
<feature type="disulfide bond" description="Redox-active" evidence="18">
    <location>
        <begin position="560"/>
        <end position="563"/>
    </location>
</feature>
<comment type="catalytic activity">
    <reaction evidence="16 18">
        <text>[protein]-dithiol + NAD(+) = [protein]-disulfide + NADH + H(+)</text>
        <dbReference type="Rhea" id="RHEA:18749"/>
        <dbReference type="Rhea" id="RHEA-COMP:10593"/>
        <dbReference type="Rhea" id="RHEA-COMP:10594"/>
        <dbReference type="ChEBI" id="CHEBI:15378"/>
        <dbReference type="ChEBI" id="CHEBI:29950"/>
        <dbReference type="ChEBI" id="CHEBI:50058"/>
        <dbReference type="ChEBI" id="CHEBI:57540"/>
        <dbReference type="ChEBI" id="CHEBI:57945"/>
        <dbReference type="EC" id="1.8.1.8"/>
    </reaction>
</comment>
<dbReference type="PANTHER" id="PTHR32234">
    <property type="entry name" value="THIOL:DISULFIDE INTERCHANGE PROTEIN DSBD"/>
    <property type="match status" value="1"/>
</dbReference>
<dbReference type="InterPro" id="IPR036249">
    <property type="entry name" value="Thioredoxin-like_sf"/>
</dbReference>
<keyword evidence="21" id="KW-1185">Reference proteome</keyword>
<dbReference type="Gene3D" id="2.60.40.1250">
    <property type="entry name" value="Thiol:disulfide interchange protein DsbD, N-terminal domain"/>
    <property type="match status" value="1"/>
</dbReference>
<comment type="subcellular location">
    <subcellularLocation>
        <location evidence="1 18">Cell inner membrane</location>
        <topology evidence="1 18">Multi-pass membrane protein</topology>
    </subcellularLocation>
</comment>
<dbReference type="AlphaFoldDB" id="A0A5E4YYY5"/>
<evidence type="ECO:0000256" key="12">
    <source>
        <dbReference type="ARBA" id="ARBA00023027"/>
    </source>
</evidence>
<dbReference type="InterPro" id="IPR036929">
    <property type="entry name" value="DsbDN_sf"/>
</dbReference>
<evidence type="ECO:0000256" key="4">
    <source>
        <dbReference type="ARBA" id="ARBA00022475"/>
    </source>
</evidence>
<dbReference type="GO" id="GO:0047134">
    <property type="term" value="F:protein-disulfide reductase [NAD(P)H] activity"/>
    <property type="evidence" value="ECO:0007669"/>
    <property type="project" value="UniProtKB-UniRule"/>
</dbReference>
<dbReference type="Pfam" id="PF13899">
    <property type="entry name" value="Thioredoxin_7"/>
    <property type="match status" value="1"/>
</dbReference>
<feature type="transmembrane region" description="Helical" evidence="18">
    <location>
        <begin position="268"/>
        <end position="292"/>
    </location>
</feature>
<feature type="transmembrane region" description="Helical" evidence="18">
    <location>
        <begin position="425"/>
        <end position="442"/>
    </location>
</feature>
<keyword evidence="15 18" id="KW-0676">Redox-active center</keyword>
<dbReference type="InterPro" id="IPR022910">
    <property type="entry name" value="Thiol_diS_interchange_DbsD"/>
</dbReference>
<evidence type="ECO:0000256" key="2">
    <source>
        <dbReference type="ARBA" id="ARBA00007241"/>
    </source>
</evidence>
<dbReference type="InterPro" id="IPR003834">
    <property type="entry name" value="Cyt_c_assmbl_TM_dom"/>
</dbReference>
<comment type="catalytic activity">
    <reaction evidence="17 18">
        <text>[protein]-dithiol + NADP(+) = [protein]-disulfide + NADPH + H(+)</text>
        <dbReference type="Rhea" id="RHEA:18753"/>
        <dbReference type="Rhea" id="RHEA-COMP:10593"/>
        <dbReference type="Rhea" id="RHEA-COMP:10594"/>
        <dbReference type="ChEBI" id="CHEBI:15378"/>
        <dbReference type="ChEBI" id="CHEBI:29950"/>
        <dbReference type="ChEBI" id="CHEBI:50058"/>
        <dbReference type="ChEBI" id="CHEBI:57783"/>
        <dbReference type="ChEBI" id="CHEBI:58349"/>
        <dbReference type="EC" id="1.8.1.8"/>
    </reaction>
</comment>
<dbReference type="Pfam" id="PF11412">
    <property type="entry name" value="DsbD_N"/>
    <property type="match status" value="1"/>
</dbReference>
<dbReference type="GO" id="GO:0045454">
    <property type="term" value="P:cell redox homeostasis"/>
    <property type="evidence" value="ECO:0007669"/>
    <property type="project" value="TreeGrafter"/>
</dbReference>
<dbReference type="PANTHER" id="PTHR32234:SF0">
    <property type="entry name" value="THIOL:DISULFIDE INTERCHANGE PROTEIN DSBD"/>
    <property type="match status" value="1"/>
</dbReference>
<dbReference type="EC" id="1.8.1.8" evidence="18"/>
<evidence type="ECO:0000259" key="19">
    <source>
        <dbReference type="PROSITE" id="PS51352"/>
    </source>
</evidence>
<dbReference type="InterPro" id="IPR035671">
    <property type="entry name" value="DsbD_gamma"/>
</dbReference>
<keyword evidence="14 18" id="KW-1015">Disulfide bond</keyword>
<accession>A0A5E4YYY5</accession>
<dbReference type="SUPFAM" id="SSF74863">
    <property type="entry name" value="Thiol:disulfide interchange protein DsbD, N-terminal domain (DsbD-alpha)"/>
    <property type="match status" value="1"/>
</dbReference>
<protein>
    <recommendedName>
        <fullName evidence="18">Thiol:disulfide interchange protein DsbD</fullName>
        <ecNumber evidence="18">1.8.1.8</ecNumber>
    </recommendedName>
    <alternativeName>
        <fullName evidence="18">Protein-disulfide reductase</fullName>
        <shortName evidence="18">Disulfide reductase</shortName>
    </alternativeName>
</protein>
<feature type="domain" description="Thioredoxin" evidence="19">
    <location>
        <begin position="497"/>
        <end position="645"/>
    </location>
</feature>
<evidence type="ECO:0000256" key="1">
    <source>
        <dbReference type="ARBA" id="ARBA00004429"/>
    </source>
</evidence>
<name>A0A5E4YYY5_9BURK</name>
<dbReference type="Gene3D" id="3.40.30.10">
    <property type="entry name" value="Glutaredoxin"/>
    <property type="match status" value="1"/>
</dbReference>
<dbReference type="InterPro" id="IPR028250">
    <property type="entry name" value="DsbDN"/>
</dbReference>
<evidence type="ECO:0000256" key="18">
    <source>
        <dbReference type="HAMAP-Rule" id="MF_00399"/>
    </source>
</evidence>
<feature type="transmembrane region" description="Helical" evidence="18">
    <location>
        <begin position="478"/>
        <end position="498"/>
    </location>
</feature>
<evidence type="ECO:0000256" key="17">
    <source>
        <dbReference type="ARBA" id="ARBA00047804"/>
    </source>
</evidence>
<evidence type="ECO:0000256" key="7">
    <source>
        <dbReference type="ARBA" id="ARBA00022729"/>
    </source>
</evidence>
<dbReference type="NCBIfam" id="NF001419">
    <property type="entry name" value="PRK00293.1"/>
    <property type="match status" value="1"/>
</dbReference>
<feature type="transmembrane region" description="Helical" evidence="18">
    <location>
        <begin position="383"/>
        <end position="404"/>
    </location>
</feature>
<evidence type="ECO:0000256" key="16">
    <source>
        <dbReference type="ARBA" id="ARBA00047388"/>
    </source>
</evidence>
<comment type="function">
    <text evidence="18">Required to facilitate the formation of correct disulfide bonds in some periplasmic proteins and for the assembly of the periplasmic c-type cytochromes. Acts by transferring electrons from cytoplasmic thioredoxin to the periplasm. This transfer involves a cascade of disulfide bond formation and reduction steps.</text>
</comment>
<dbReference type="HAMAP" id="MF_00399">
    <property type="entry name" value="DbsD"/>
    <property type="match status" value="1"/>
</dbReference>